<name>A0A1R2D4E9_9CILI</name>
<dbReference type="Gene3D" id="1.25.40.20">
    <property type="entry name" value="Ankyrin repeat-containing domain"/>
    <property type="match status" value="1"/>
</dbReference>
<evidence type="ECO:0000313" key="5">
    <source>
        <dbReference type="EMBL" id="OMJ96091.1"/>
    </source>
</evidence>
<evidence type="ECO:0000256" key="3">
    <source>
        <dbReference type="PROSITE-ProRule" id="PRU00023"/>
    </source>
</evidence>
<keyword evidence="2" id="KW-0677">Repeat</keyword>
<feature type="domain" description="Disease resistance R13L4/SHOC-2-like LRR" evidence="4">
    <location>
        <begin position="110"/>
        <end position="185"/>
    </location>
</feature>
<dbReference type="Proteomes" id="UP000187209">
    <property type="component" value="Unassembled WGS sequence"/>
</dbReference>
<evidence type="ECO:0000313" key="6">
    <source>
        <dbReference type="Proteomes" id="UP000187209"/>
    </source>
</evidence>
<dbReference type="InterPro" id="IPR002110">
    <property type="entry name" value="Ankyrin_rpt"/>
</dbReference>
<dbReference type="SMART" id="SM00369">
    <property type="entry name" value="LRR_TYP"/>
    <property type="match status" value="5"/>
</dbReference>
<comment type="caution">
    <text evidence="5">The sequence shown here is derived from an EMBL/GenBank/DDBJ whole genome shotgun (WGS) entry which is preliminary data.</text>
</comment>
<dbReference type="InterPro" id="IPR036770">
    <property type="entry name" value="Ankyrin_rpt-contain_sf"/>
</dbReference>
<dbReference type="PANTHER" id="PTHR48051:SF1">
    <property type="entry name" value="RAS SUPPRESSOR PROTEIN 1"/>
    <property type="match status" value="1"/>
</dbReference>
<dbReference type="GO" id="GO:0005737">
    <property type="term" value="C:cytoplasm"/>
    <property type="evidence" value="ECO:0007669"/>
    <property type="project" value="TreeGrafter"/>
</dbReference>
<dbReference type="Pfam" id="PF12796">
    <property type="entry name" value="Ank_2"/>
    <property type="match status" value="2"/>
</dbReference>
<proteinExistence type="predicted"/>
<keyword evidence="6" id="KW-1185">Reference proteome</keyword>
<dbReference type="InterPro" id="IPR055414">
    <property type="entry name" value="LRR_R13L4/SHOC2-like"/>
</dbReference>
<feature type="repeat" description="ANK" evidence="3">
    <location>
        <begin position="426"/>
        <end position="458"/>
    </location>
</feature>
<dbReference type="SUPFAM" id="SSF52058">
    <property type="entry name" value="L domain-like"/>
    <property type="match status" value="1"/>
</dbReference>
<dbReference type="InterPro" id="IPR003591">
    <property type="entry name" value="Leu-rich_rpt_typical-subtyp"/>
</dbReference>
<gene>
    <name evidence="5" type="ORF">SteCoe_263</name>
</gene>
<dbReference type="InterPro" id="IPR001611">
    <property type="entry name" value="Leu-rich_rpt"/>
</dbReference>
<keyword evidence="1" id="KW-0433">Leucine-rich repeat</keyword>
<keyword evidence="3" id="KW-0040">ANK repeat</keyword>
<protein>
    <recommendedName>
        <fullName evidence="4">Disease resistance R13L4/SHOC-2-like LRR domain-containing protein</fullName>
    </recommendedName>
</protein>
<accession>A0A1R2D4E9</accession>
<evidence type="ECO:0000256" key="2">
    <source>
        <dbReference type="ARBA" id="ARBA00022737"/>
    </source>
</evidence>
<sequence>MSQEDQKHLITPAGELILQDKKIQCLSKILLDGIAEKILHLDLRNNEIQHLENSAISKLINLRTLDLRNNRMELLTEKVSCLVHLKVLKLDHNLLTALPLEVFSLPLSALSIGDNSLFAIPSQISQLRTLVMLSISENQIKELPSELGNLDQLKVLHIHGNQFKALPTSFSSLLNLEELSLEWFRYTSPALTKIIKGHIGYPILSFLREICYKKLQDDIKTLTLLEFLQHFSESDFDINKVDAREKSLIHTAVTCGDIGVLLGLIDSGCDLDLIDIDGCSALALALKEDNILAAKILVQVGARLDIGGGIYGSVLNLAVIKSEPWLVSTLLKSGIDINATDSEGNSCLHHLMAVFKRYKHRNMLIANMIVEAGADKNKVNGENWAAVHIAARKGQTAVFRWIFLKNKELRKKGQETFNLNLLGGSHFWSPLHVASHSGHYKTVETLVAAGADVYIRNADGRTPRDTSKGDLAIYKLLSRVEKEHMRMIIKSQKKYVHHKDSEDGVEFGYKNLYEAYQNGRADLVEEILRDEKNVALRADAVYLLGVIKQRKAAKVLMVTVQSDEGLIKSEAFLALEAIKDLEYKANRSHMFIGPKLPRSSPMQMSLPTNISAYIEEETRIDTLLLM</sequence>
<dbReference type="AlphaFoldDB" id="A0A1R2D4E9"/>
<dbReference type="PROSITE" id="PS50297">
    <property type="entry name" value="ANK_REP_REGION"/>
    <property type="match status" value="1"/>
</dbReference>
<dbReference type="OrthoDB" id="310270at2759"/>
<dbReference type="PANTHER" id="PTHR48051">
    <property type="match status" value="1"/>
</dbReference>
<dbReference type="InterPro" id="IPR032675">
    <property type="entry name" value="LRR_dom_sf"/>
</dbReference>
<dbReference type="SUPFAM" id="SSF48403">
    <property type="entry name" value="Ankyrin repeat"/>
    <property type="match status" value="1"/>
</dbReference>
<reference evidence="5 6" key="1">
    <citation type="submission" date="2016-11" db="EMBL/GenBank/DDBJ databases">
        <title>The macronuclear genome of Stentor coeruleus: a giant cell with tiny introns.</title>
        <authorList>
            <person name="Slabodnick M."/>
            <person name="Ruby J.G."/>
            <person name="Reiff S.B."/>
            <person name="Swart E.C."/>
            <person name="Gosai S."/>
            <person name="Prabakaran S."/>
            <person name="Witkowska E."/>
            <person name="Larue G.E."/>
            <person name="Fisher S."/>
            <person name="Freeman R.M."/>
            <person name="Gunawardena J."/>
            <person name="Chu W."/>
            <person name="Stover N.A."/>
            <person name="Gregory B.D."/>
            <person name="Nowacki M."/>
            <person name="Derisi J."/>
            <person name="Roy S.W."/>
            <person name="Marshall W.F."/>
            <person name="Sood P."/>
        </authorList>
    </citation>
    <scope>NUCLEOTIDE SEQUENCE [LARGE SCALE GENOMIC DNA]</scope>
    <source>
        <strain evidence="5">WM001</strain>
    </source>
</reference>
<dbReference type="EMBL" id="MPUH01000003">
    <property type="protein sequence ID" value="OMJ96091.1"/>
    <property type="molecule type" value="Genomic_DNA"/>
</dbReference>
<organism evidence="5 6">
    <name type="scientific">Stentor coeruleus</name>
    <dbReference type="NCBI Taxonomy" id="5963"/>
    <lineage>
        <taxon>Eukaryota</taxon>
        <taxon>Sar</taxon>
        <taxon>Alveolata</taxon>
        <taxon>Ciliophora</taxon>
        <taxon>Postciliodesmatophora</taxon>
        <taxon>Heterotrichea</taxon>
        <taxon>Heterotrichida</taxon>
        <taxon>Stentoridae</taxon>
        <taxon>Stentor</taxon>
    </lineage>
</organism>
<dbReference type="PROSITE" id="PS50088">
    <property type="entry name" value="ANK_REPEAT"/>
    <property type="match status" value="1"/>
</dbReference>
<dbReference type="SMART" id="SM00248">
    <property type="entry name" value="ANK"/>
    <property type="match status" value="6"/>
</dbReference>
<dbReference type="Gene3D" id="3.80.10.10">
    <property type="entry name" value="Ribonuclease Inhibitor"/>
    <property type="match status" value="2"/>
</dbReference>
<dbReference type="Pfam" id="PF13855">
    <property type="entry name" value="LRR_8"/>
    <property type="match status" value="1"/>
</dbReference>
<evidence type="ECO:0000256" key="1">
    <source>
        <dbReference type="ARBA" id="ARBA00022614"/>
    </source>
</evidence>
<dbReference type="InterPro" id="IPR050216">
    <property type="entry name" value="LRR_domain-containing"/>
</dbReference>
<dbReference type="Pfam" id="PF23598">
    <property type="entry name" value="LRR_14"/>
    <property type="match status" value="1"/>
</dbReference>
<evidence type="ECO:0000259" key="4">
    <source>
        <dbReference type="Pfam" id="PF23598"/>
    </source>
</evidence>